<dbReference type="Proteomes" id="UP000286482">
    <property type="component" value="Unassembled WGS sequence"/>
</dbReference>
<feature type="region of interest" description="Disordered" evidence="1">
    <location>
        <begin position="1"/>
        <end position="26"/>
    </location>
</feature>
<feature type="region of interest" description="Disordered" evidence="1">
    <location>
        <begin position="67"/>
        <end position="103"/>
    </location>
</feature>
<comment type="caution">
    <text evidence="2">The sequence shown here is derived from an EMBL/GenBank/DDBJ whole genome shotgun (WGS) entry which is preliminary data.</text>
</comment>
<feature type="compositionally biased region" description="Polar residues" evidence="1">
    <location>
        <begin position="1"/>
        <end position="16"/>
    </location>
</feature>
<sequence>MISSIQASPMQGAFSSTPPTPPTAEQTALIQEKLASIDPDNITDEDKDAINSMFEEMGLKPSKEIAGLMSDVGIDPSQLRPEGSRPPPPPPQAESSAEDNELTSLIQSFVEQFESGDLDEAELSSFVQSLQDSGFGSSGNLLDIEA</sequence>
<gene>
    <name evidence="2" type="ORF">DBZ36_18210</name>
</gene>
<dbReference type="RefSeq" id="WP_120356416.1">
    <property type="nucleotide sequence ID" value="NZ_RAQO01000010.1"/>
</dbReference>
<evidence type="ECO:0000256" key="1">
    <source>
        <dbReference type="SAM" id="MobiDB-lite"/>
    </source>
</evidence>
<name>A0A420E6C9_9ALTE</name>
<accession>A0A420E6C9</accession>
<evidence type="ECO:0000313" key="2">
    <source>
        <dbReference type="EMBL" id="RKF13706.1"/>
    </source>
</evidence>
<organism evidence="2 3">
    <name type="scientific">Alginatibacterium sediminis</name>
    <dbReference type="NCBI Taxonomy" id="2164068"/>
    <lineage>
        <taxon>Bacteria</taxon>
        <taxon>Pseudomonadati</taxon>
        <taxon>Pseudomonadota</taxon>
        <taxon>Gammaproteobacteria</taxon>
        <taxon>Alteromonadales</taxon>
        <taxon>Alteromonadaceae</taxon>
        <taxon>Alginatibacterium</taxon>
    </lineage>
</organism>
<dbReference type="EMBL" id="RAQO01000010">
    <property type="protein sequence ID" value="RKF13706.1"/>
    <property type="molecule type" value="Genomic_DNA"/>
</dbReference>
<evidence type="ECO:0000313" key="3">
    <source>
        <dbReference type="Proteomes" id="UP000286482"/>
    </source>
</evidence>
<reference evidence="2 3" key="1">
    <citation type="submission" date="2018-09" db="EMBL/GenBank/DDBJ databases">
        <authorList>
            <person name="Wang Z."/>
        </authorList>
    </citation>
    <scope>NUCLEOTIDE SEQUENCE [LARGE SCALE GENOMIC DNA]</scope>
    <source>
        <strain evidence="2 3">ALS 81</strain>
    </source>
</reference>
<proteinExistence type="predicted"/>
<protein>
    <submittedName>
        <fullName evidence="2">Uncharacterized protein</fullName>
    </submittedName>
</protein>
<keyword evidence="3" id="KW-1185">Reference proteome</keyword>
<dbReference type="AlphaFoldDB" id="A0A420E6C9"/>